<evidence type="ECO:0000256" key="4">
    <source>
        <dbReference type="ARBA" id="ARBA00022475"/>
    </source>
</evidence>
<evidence type="ECO:0000256" key="2">
    <source>
        <dbReference type="ARBA" id="ARBA00004651"/>
    </source>
</evidence>
<evidence type="ECO:0000256" key="5">
    <source>
        <dbReference type="ARBA" id="ARBA00022553"/>
    </source>
</evidence>
<gene>
    <name evidence="14" type="ORF">DPV69_01420</name>
</gene>
<dbReference type="CDD" id="cd00075">
    <property type="entry name" value="HATPase"/>
    <property type="match status" value="1"/>
</dbReference>
<dbReference type="GO" id="GO:0005886">
    <property type="term" value="C:plasma membrane"/>
    <property type="evidence" value="ECO:0007669"/>
    <property type="project" value="UniProtKB-SubCell"/>
</dbReference>
<evidence type="ECO:0000313" key="14">
    <source>
        <dbReference type="EMBL" id="RWU10032.1"/>
    </source>
</evidence>
<keyword evidence="6" id="KW-0808">Transferase</keyword>
<comment type="caution">
    <text evidence="14">The sequence shown here is derived from an EMBL/GenBank/DDBJ whole genome shotgun (WGS) entry which is preliminary data.</text>
</comment>
<feature type="transmembrane region" description="Helical" evidence="12">
    <location>
        <begin position="210"/>
        <end position="229"/>
    </location>
</feature>
<name>A0A3S3PD16_9SPHI</name>
<dbReference type="PANTHER" id="PTHR45453:SF2">
    <property type="entry name" value="HISTIDINE KINASE"/>
    <property type="match status" value="1"/>
</dbReference>
<keyword evidence="7 12" id="KW-0812">Transmembrane</keyword>
<dbReference type="SMART" id="SM00387">
    <property type="entry name" value="HATPase_c"/>
    <property type="match status" value="1"/>
</dbReference>
<dbReference type="Proteomes" id="UP000284120">
    <property type="component" value="Unassembled WGS sequence"/>
</dbReference>
<dbReference type="EMBL" id="SAYW01000001">
    <property type="protein sequence ID" value="RWU10032.1"/>
    <property type="molecule type" value="Genomic_DNA"/>
</dbReference>
<comment type="subcellular location">
    <subcellularLocation>
        <location evidence="2">Cell membrane</location>
        <topology evidence="2">Multi-pass membrane protein</topology>
    </subcellularLocation>
</comment>
<dbReference type="InterPro" id="IPR050351">
    <property type="entry name" value="BphY/WalK/GraS-like"/>
</dbReference>
<evidence type="ECO:0000313" key="15">
    <source>
        <dbReference type="Proteomes" id="UP000284120"/>
    </source>
</evidence>
<evidence type="ECO:0000259" key="13">
    <source>
        <dbReference type="PROSITE" id="PS50109"/>
    </source>
</evidence>
<protein>
    <recommendedName>
        <fullName evidence="3">histidine kinase</fullName>
        <ecNumber evidence="3">2.7.13.3</ecNumber>
    </recommendedName>
</protein>
<dbReference type="InterPro" id="IPR004358">
    <property type="entry name" value="Sig_transdc_His_kin-like_C"/>
</dbReference>
<evidence type="ECO:0000256" key="3">
    <source>
        <dbReference type="ARBA" id="ARBA00012438"/>
    </source>
</evidence>
<feature type="domain" description="Histidine kinase" evidence="13">
    <location>
        <begin position="251"/>
        <end position="445"/>
    </location>
</feature>
<dbReference type="RefSeq" id="WP_113645528.1">
    <property type="nucleotide sequence ID" value="NZ_QMHN01000001.1"/>
</dbReference>
<dbReference type="Pfam" id="PF02518">
    <property type="entry name" value="HATPase_c"/>
    <property type="match status" value="1"/>
</dbReference>
<keyword evidence="9 12" id="KW-1133">Transmembrane helix</keyword>
<dbReference type="Gene3D" id="3.30.565.10">
    <property type="entry name" value="Histidine kinase-like ATPase, C-terminal domain"/>
    <property type="match status" value="1"/>
</dbReference>
<evidence type="ECO:0000256" key="8">
    <source>
        <dbReference type="ARBA" id="ARBA00022777"/>
    </source>
</evidence>
<feature type="transmembrane region" description="Helical" evidence="12">
    <location>
        <begin position="20"/>
        <end position="38"/>
    </location>
</feature>
<keyword evidence="8 14" id="KW-0418">Kinase</keyword>
<dbReference type="AlphaFoldDB" id="A0A3S3PD16"/>
<evidence type="ECO:0000256" key="10">
    <source>
        <dbReference type="ARBA" id="ARBA00023136"/>
    </source>
</evidence>
<dbReference type="InterPro" id="IPR036890">
    <property type="entry name" value="HATPase_C_sf"/>
</dbReference>
<evidence type="ECO:0000256" key="1">
    <source>
        <dbReference type="ARBA" id="ARBA00000085"/>
    </source>
</evidence>
<evidence type="ECO:0000256" key="9">
    <source>
        <dbReference type="ARBA" id="ARBA00022989"/>
    </source>
</evidence>
<keyword evidence="11" id="KW-0175">Coiled coil</keyword>
<dbReference type="GO" id="GO:0000155">
    <property type="term" value="F:phosphorelay sensor kinase activity"/>
    <property type="evidence" value="ECO:0007669"/>
    <property type="project" value="InterPro"/>
</dbReference>
<dbReference type="InterPro" id="IPR005467">
    <property type="entry name" value="His_kinase_dom"/>
</dbReference>
<feature type="coiled-coil region" evidence="11">
    <location>
        <begin position="276"/>
        <end position="325"/>
    </location>
</feature>
<dbReference type="Gene3D" id="1.10.287.130">
    <property type="match status" value="1"/>
</dbReference>
<dbReference type="InterPro" id="IPR036097">
    <property type="entry name" value="HisK_dim/P_sf"/>
</dbReference>
<evidence type="ECO:0000256" key="12">
    <source>
        <dbReference type="SAM" id="Phobius"/>
    </source>
</evidence>
<evidence type="ECO:0000256" key="7">
    <source>
        <dbReference type="ARBA" id="ARBA00022692"/>
    </source>
</evidence>
<dbReference type="PRINTS" id="PR00344">
    <property type="entry name" value="BCTRLSENSOR"/>
</dbReference>
<dbReference type="CDD" id="cd00082">
    <property type="entry name" value="HisKA"/>
    <property type="match status" value="1"/>
</dbReference>
<dbReference type="InterPro" id="IPR003661">
    <property type="entry name" value="HisK_dim/P_dom"/>
</dbReference>
<dbReference type="SUPFAM" id="SSF47384">
    <property type="entry name" value="Homodimeric domain of signal transducing histidine kinase"/>
    <property type="match status" value="1"/>
</dbReference>
<reference evidence="14 15" key="1">
    <citation type="submission" date="2018-06" db="EMBL/GenBank/DDBJ databases">
        <title>Pedobacter endophyticus sp. nov., an endophytic bacterium isolated from a leaf of Triticum aestivum.</title>
        <authorList>
            <person name="Zhang L."/>
        </authorList>
    </citation>
    <scope>NUCLEOTIDE SEQUENCE [LARGE SCALE GENOMIC DNA]</scope>
    <source>
        <strain evidence="14 15">CM134L-2</strain>
    </source>
</reference>
<dbReference type="OrthoDB" id="921707at2"/>
<dbReference type="InterPro" id="IPR003594">
    <property type="entry name" value="HATPase_dom"/>
</dbReference>
<keyword evidence="4" id="KW-1003">Cell membrane</keyword>
<proteinExistence type="predicted"/>
<dbReference type="SUPFAM" id="SSF55874">
    <property type="entry name" value="ATPase domain of HSP90 chaperone/DNA topoisomerase II/histidine kinase"/>
    <property type="match status" value="1"/>
</dbReference>
<sequence>MEKKISFVFLDMNKKLSATLLFTASFLVLIGLQSYYLYNSYRFERKELNKQANNIADSVVSELNQFDDEASEEMLIKRLKKLDSNDSLKNEQINQLQQWYAFRKHFQENVDKLLKKQIENTPYDIALRSEIYSIYDETEKRELVSTQSPLVLFKTKKDIKKGFIFNVGKWNSNFTEKDTELKLNARYHYTIKSRTIVELLNLRMLIFKHLLPLLLISISIIALLIYLFWKTLKNLRLQQEKVAQLYTSIDSIAHELNTPLTTLKFTLANTPASETKALLERQVQRLEKVISSINNENSDSQIALQNEIERYLSSLKNQYNSLQLNIQVNFEFNHVLSQKDLEQVIGNLVENSAKYRANTIHLKLDFDKQIAIEVSDDGIGIPPEAQPHIFEKYYRVSRQENLQINGLGLGLYIVKQTVEKYRGNITVSSNPKNGVTFKISLANGH</sequence>
<dbReference type="PANTHER" id="PTHR45453">
    <property type="entry name" value="PHOSPHATE REGULON SENSOR PROTEIN PHOR"/>
    <property type="match status" value="1"/>
</dbReference>
<keyword evidence="5" id="KW-0597">Phosphoprotein</keyword>
<keyword evidence="10 12" id="KW-0472">Membrane</keyword>
<dbReference type="GO" id="GO:0004721">
    <property type="term" value="F:phosphoprotein phosphatase activity"/>
    <property type="evidence" value="ECO:0007669"/>
    <property type="project" value="TreeGrafter"/>
</dbReference>
<evidence type="ECO:0000256" key="11">
    <source>
        <dbReference type="SAM" id="Coils"/>
    </source>
</evidence>
<evidence type="ECO:0000256" key="6">
    <source>
        <dbReference type="ARBA" id="ARBA00022679"/>
    </source>
</evidence>
<comment type="catalytic activity">
    <reaction evidence="1">
        <text>ATP + protein L-histidine = ADP + protein N-phospho-L-histidine.</text>
        <dbReference type="EC" id="2.7.13.3"/>
    </reaction>
</comment>
<keyword evidence="15" id="KW-1185">Reference proteome</keyword>
<dbReference type="EC" id="2.7.13.3" evidence="3"/>
<accession>A0A3S3PD16</accession>
<dbReference type="PROSITE" id="PS50109">
    <property type="entry name" value="HIS_KIN"/>
    <property type="match status" value="1"/>
</dbReference>
<organism evidence="14 15">
    <name type="scientific">Pedobacter chitinilyticus</name>
    <dbReference type="NCBI Taxonomy" id="2233776"/>
    <lineage>
        <taxon>Bacteria</taxon>
        <taxon>Pseudomonadati</taxon>
        <taxon>Bacteroidota</taxon>
        <taxon>Sphingobacteriia</taxon>
        <taxon>Sphingobacteriales</taxon>
        <taxon>Sphingobacteriaceae</taxon>
        <taxon>Pedobacter</taxon>
    </lineage>
</organism>
<dbReference type="GO" id="GO:0016036">
    <property type="term" value="P:cellular response to phosphate starvation"/>
    <property type="evidence" value="ECO:0007669"/>
    <property type="project" value="TreeGrafter"/>
</dbReference>